<keyword evidence="3" id="KW-1185">Reference proteome</keyword>
<evidence type="ECO:0000313" key="3">
    <source>
        <dbReference type="Proteomes" id="UP000053890"/>
    </source>
</evidence>
<feature type="region of interest" description="Disordered" evidence="1">
    <location>
        <begin position="168"/>
        <end position="196"/>
    </location>
</feature>
<dbReference type="Pfam" id="PF14566">
    <property type="entry name" value="PTPlike_phytase"/>
    <property type="match status" value="3"/>
</dbReference>
<evidence type="ECO:0000313" key="2">
    <source>
        <dbReference type="EMBL" id="KPV74118.1"/>
    </source>
</evidence>
<dbReference type="AlphaFoldDB" id="A0A0P9F2S4"/>
<dbReference type="InterPro" id="IPR029021">
    <property type="entry name" value="Prot-tyrosine_phosphatase-like"/>
</dbReference>
<reference evidence="2 3" key="1">
    <citation type="journal article" date="2015" name="Front. Microbiol.">
        <title>Genome sequence of the plant growth promoting endophytic yeast Rhodotorula graminis WP1.</title>
        <authorList>
            <person name="Firrincieli A."/>
            <person name="Otillar R."/>
            <person name="Salamov A."/>
            <person name="Schmutz J."/>
            <person name="Khan Z."/>
            <person name="Redman R.S."/>
            <person name="Fleck N.D."/>
            <person name="Lindquist E."/>
            <person name="Grigoriev I.V."/>
            <person name="Doty S.L."/>
        </authorList>
    </citation>
    <scope>NUCLEOTIDE SEQUENCE [LARGE SCALE GENOMIC DNA]</scope>
    <source>
        <strain evidence="2 3">WP1</strain>
    </source>
</reference>
<dbReference type="SMART" id="SM01301">
    <property type="entry name" value="PTPlike_phytase"/>
    <property type="match status" value="3"/>
</dbReference>
<dbReference type="Proteomes" id="UP000053890">
    <property type="component" value="Unassembled WGS sequence"/>
</dbReference>
<name>A0A0P9F2S4_RHOGW</name>
<sequence>MTREEPLIYIGGQPYVLREASHPTETYSISDRAENLEEIEARLKNDILRESARYGGLVLVHSEPYSGPLRPSWVSVSPSTVLTARELFAEVRNEGFSVRYHRTPVARDQSPQDGYLDTYAERIRALPTRTQLVFNCGAGVVRSTFAMSVALLVRRRMLVDQGRPDPYGVAAANDDDGDVRDGAKSPVGGDGGVGAARRVLRQQSEQARRDRSLLRLMHVLSKSLPPGSQATILALLSSQSNLLENLRAALLGNFDIVLSLLSTLDDGSGVKKVVDAIVDDCDAMVNLRESIVQHRVRYASLALLDERTATAYRQSALAALERYFFLRRPEVKHMITRLRKEGAPGHFFIFAPVQDLSAIAKADRGGEGAVVLAPGAAGASGGGRAGERQGERIGEEWAEQIIRARSGIILRPSTILKNDQWLALAEGQSQHVRGAINFRRVPGTKLYGLSQPTEEGIRTVVRQVGEELGEGEGRRIVWIGVREEPLVNINGTPYVLRQQAVSLRNVKSYSGISAKRLELLEARLKDDVLSELTTFEGRILVASEADDGSVNPLWEAVEDGPSQVKTMREVMDKVGGEECGEAFTFIRVPITAEKFPQFQDLRDIIEVVTSLDMDTSAVIVNDQLGRGRTTRTLVVIKLLQDWMRSGGTPKAKRSDRQSYVVINNLLRVVRNGFEVKNAVDAAITACGEPFDLLESIENARQQAEDSDGPTRAMWIARGIRELRGYFFLILFMCFLNECRPSTWREMGTTSSYETWVKDRPVFRTIQRELDDAGIEALSPLSRGALVERGTASDDEVADFVAHRDGRILSAYSLLKSDFFSGLQKMSLPERVDGSPNFRRVPLSTTAATDLAQSAASSLSTAQGHGPLVYGSGMPTVDGLRRALEKMNARETKVLWQSLREEPVLFVSGRPHVLRLFDRPLENVITTGVTTATVEAMEVELKKDLLREREKTGGKVLLHDEIEENGSFTVTAMWEEIQPTDILTPREVYTIMQNEGFRVDYERLPVTDEQSPIPGVFSRIERRMSSALTTARDKENFSAAWNCQMGRGRTTTGMVACALVYRILFDRHAAFEMAASYVEPPEDHNLHWDGREAEPLLQGEYKLVLQLVGVLKHGKLAKRLADKAIDDMEAVQNLRLAIHSFVLRVEAAEEGSKKRAKLFDQALNYLYRYATLIVFANFLLDKASHLSDISAGDSDDDGGDAPAGGDESTFLSFEAYLAERPEIKKILTRRTLE</sequence>
<dbReference type="OMA" id="VIPIWEE"/>
<dbReference type="OrthoDB" id="66369at2759"/>
<accession>A0A0P9F2S4</accession>
<dbReference type="GeneID" id="28973930"/>
<dbReference type="RefSeq" id="XP_018270167.1">
    <property type="nucleotide sequence ID" value="XM_018413481.1"/>
</dbReference>
<organism evidence="2 3">
    <name type="scientific">Rhodotorula graminis (strain WP1)</name>
    <dbReference type="NCBI Taxonomy" id="578459"/>
    <lineage>
        <taxon>Eukaryota</taxon>
        <taxon>Fungi</taxon>
        <taxon>Dikarya</taxon>
        <taxon>Basidiomycota</taxon>
        <taxon>Pucciniomycotina</taxon>
        <taxon>Microbotryomycetes</taxon>
        <taxon>Sporidiobolales</taxon>
        <taxon>Sporidiobolaceae</taxon>
        <taxon>Rhodotorula</taxon>
    </lineage>
</organism>
<protein>
    <recommendedName>
        <fullName evidence="4">Tyrosine specific protein phosphatases domain-containing protein</fullName>
    </recommendedName>
</protein>
<dbReference type="InterPro" id="IPR050561">
    <property type="entry name" value="PTP"/>
</dbReference>
<dbReference type="SUPFAM" id="SSF52799">
    <property type="entry name" value="(Phosphotyrosine protein) phosphatases II"/>
    <property type="match status" value="3"/>
</dbReference>
<evidence type="ECO:0000256" key="1">
    <source>
        <dbReference type="SAM" id="MobiDB-lite"/>
    </source>
</evidence>
<dbReference type="Gene3D" id="3.90.190.10">
    <property type="entry name" value="Protein tyrosine phosphatase superfamily"/>
    <property type="match status" value="3"/>
</dbReference>
<proteinExistence type="predicted"/>
<dbReference type="STRING" id="578459.A0A0P9F2S4"/>
<dbReference type="PANTHER" id="PTHR23339">
    <property type="entry name" value="TYROSINE SPECIFIC PROTEIN PHOSPHATASE AND DUAL SPECIFICITY PROTEIN PHOSPHATASE"/>
    <property type="match status" value="1"/>
</dbReference>
<dbReference type="EMBL" id="KQ474081">
    <property type="protein sequence ID" value="KPV74118.1"/>
    <property type="molecule type" value="Genomic_DNA"/>
</dbReference>
<evidence type="ECO:0008006" key="4">
    <source>
        <dbReference type="Google" id="ProtNLM"/>
    </source>
</evidence>
<gene>
    <name evidence="2" type="ORF">RHOBADRAFT_37999</name>
</gene>